<comment type="caution">
    <text evidence="2">The sequence shown here is derived from an EMBL/GenBank/DDBJ whole genome shotgun (WGS) entry which is preliminary data.</text>
</comment>
<feature type="non-terminal residue" evidence="2">
    <location>
        <position position="91"/>
    </location>
</feature>
<feature type="compositionally biased region" description="Polar residues" evidence="1">
    <location>
        <begin position="13"/>
        <end position="22"/>
    </location>
</feature>
<accession>A0A392QRD4</accession>
<dbReference type="EMBL" id="LXQA010156379">
    <property type="protein sequence ID" value="MCI26951.1"/>
    <property type="molecule type" value="Genomic_DNA"/>
</dbReference>
<protein>
    <submittedName>
        <fullName evidence="2">Uncharacterized protein</fullName>
    </submittedName>
</protein>
<evidence type="ECO:0000256" key="1">
    <source>
        <dbReference type="SAM" id="MobiDB-lite"/>
    </source>
</evidence>
<sequence>MVDKEDKEKIVHTSPNKPATSQEKLDDEMNAGLEQDEHQFNPEVTVQVLASNTIETGQADPQGQLLVEAQGDDQVLEDVDAVANNNDVEVE</sequence>
<evidence type="ECO:0000313" key="2">
    <source>
        <dbReference type="EMBL" id="MCI26951.1"/>
    </source>
</evidence>
<keyword evidence="3" id="KW-1185">Reference proteome</keyword>
<dbReference type="Proteomes" id="UP000265520">
    <property type="component" value="Unassembled WGS sequence"/>
</dbReference>
<reference evidence="2 3" key="1">
    <citation type="journal article" date="2018" name="Front. Plant Sci.">
        <title>Red Clover (Trifolium pratense) and Zigzag Clover (T. medium) - A Picture of Genomic Similarities and Differences.</title>
        <authorList>
            <person name="Dluhosova J."/>
            <person name="Istvanek J."/>
            <person name="Nedelnik J."/>
            <person name="Repkova J."/>
        </authorList>
    </citation>
    <scope>NUCLEOTIDE SEQUENCE [LARGE SCALE GENOMIC DNA]</scope>
    <source>
        <strain evidence="3">cv. 10/8</strain>
        <tissue evidence="2">Leaf</tissue>
    </source>
</reference>
<name>A0A392QRD4_9FABA</name>
<feature type="region of interest" description="Disordered" evidence="1">
    <location>
        <begin position="1"/>
        <end position="26"/>
    </location>
</feature>
<evidence type="ECO:0000313" key="3">
    <source>
        <dbReference type="Proteomes" id="UP000265520"/>
    </source>
</evidence>
<feature type="compositionally biased region" description="Basic and acidic residues" evidence="1">
    <location>
        <begin position="1"/>
        <end position="11"/>
    </location>
</feature>
<dbReference type="AlphaFoldDB" id="A0A392QRD4"/>
<organism evidence="2 3">
    <name type="scientific">Trifolium medium</name>
    <dbReference type="NCBI Taxonomy" id="97028"/>
    <lineage>
        <taxon>Eukaryota</taxon>
        <taxon>Viridiplantae</taxon>
        <taxon>Streptophyta</taxon>
        <taxon>Embryophyta</taxon>
        <taxon>Tracheophyta</taxon>
        <taxon>Spermatophyta</taxon>
        <taxon>Magnoliopsida</taxon>
        <taxon>eudicotyledons</taxon>
        <taxon>Gunneridae</taxon>
        <taxon>Pentapetalae</taxon>
        <taxon>rosids</taxon>
        <taxon>fabids</taxon>
        <taxon>Fabales</taxon>
        <taxon>Fabaceae</taxon>
        <taxon>Papilionoideae</taxon>
        <taxon>50 kb inversion clade</taxon>
        <taxon>NPAAA clade</taxon>
        <taxon>Hologalegina</taxon>
        <taxon>IRL clade</taxon>
        <taxon>Trifolieae</taxon>
        <taxon>Trifolium</taxon>
    </lineage>
</organism>
<proteinExistence type="predicted"/>